<keyword evidence="2" id="KW-1185">Reference proteome</keyword>
<dbReference type="EMBL" id="CAJJDP010000105">
    <property type="protein sequence ID" value="CAD8193739.1"/>
    <property type="molecule type" value="Genomic_DNA"/>
</dbReference>
<sequence>MNNIQREIHIFQEGDQNEEIVKEEFINLSLSDNFEEYQLGLQKFKIYLDLTYPNLEEPIAQIIKKQLIPKMLFHLENSFYRNQADVLYQINFIQEALKKYHFENSFIENGLMYILIRLISLKNKIYDLEIIRLFILLLHSSNNKYKHNIQVQIIVFIGTQKVMQMIEYQSHQATKIKQIALLCNINDQYFFNEKKIFIEQLCQIILNESNQSGQFITAIELISDIIGYENIKQLLLENKVLQPIIDAIPNWIDQYRSVLDSILKICLEFILYNKISRQLVVTYGLLKYLKLLIKSQFYGIKYYSLKIVENLCYEKYMVERLYINSVVRTILEQFLQNSRNYEFISTLVRLLEYGSLMFFKYCLDIAQEFILEFLKTFLSFPEPKVCRSQMALIKVFQNQGLFYDEIQQYLIENQEIIKQKMKFQQFNDKQFFDFYQINQKFE</sequence>
<dbReference type="OrthoDB" id="309028at2759"/>
<proteinExistence type="predicted"/>
<name>A0A8S1X019_PAROT</name>
<evidence type="ECO:0000313" key="2">
    <source>
        <dbReference type="Proteomes" id="UP000683925"/>
    </source>
</evidence>
<protein>
    <submittedName>
        <fullName evidence="1">Uncharacterized protein</fullName>
    </submittedName>
</protein>
<accession>A0A8S1X019</accession>
<dbReference type="AlphaFoldDB" id="A0A8S1X019"/>
<gene>
    <name evidence="1" type="ORF">POCTA_138.1.T1050090</name>
</gene>
<comment type="caution">
    <text evidence="1">The sequence shown here is derived from an EMBL/GenBank/DDBJ whole genome shotgun (WGS) entry which is preliminary data.</text>
</comment>
<evidence type="ECO:0000313" key="1">
    <source>
        <dbReference type="EMBL" id="CAD8193739.1"/>
    </source>
</evidence>
<reference evidence="1" key="1">
    <citation type="submission" date="2021-01" db="EMBL/GenBank/DDBJ databases">
        <authorList>
            <consortium name="Genoscope - CEA"/>
            <person name="William W."/>
        </authorList>
    </citation>
    <scope>NUCLEOTIDE SEQUENCE</scope>
</reference>
<organism evidence="1 2">
    <name type="scientific">Paramecium octaurelia</name>
    <dbReference type="NCBI Taxonomy" id="43137"/>
    <lineage>
        <taxon>Eukaryota</taxon>
        <taxon>Sar</taxon>
        <taxon>Alveolata</taxon>
        <taxon>Ciliophora</taxon>
        <taxon>Intramacronucleata</taxon>
        <taxon>Oligohymenophorea</taxon>
        <taxon>Peniculida</taxon>
        <taxon>Parameciidae</taxon>
        <taxon>Paramecium</taxon>
    </lineage>
</organism>
<dbReference type="Proteomes" id="UP000683925">
    <property type="component" value="Unassembled WGS sequence"/>
</dbReference>
<dbReference type="OMA" id="MVERLYI"/>